<dbReference type="InterPro" id="IPR046532">
    <property type="entry name" value="DUF6597"/>
</dbReference>
<dbReference type="SUPFAM" id="SSF46689">
    <property type="entry name" value="Homeodomain-like"/>
    <property type="match status" value="1"/>
</dbReference>
<proteinExistence type="predicted"/>
<dbReference type="InterPro" id="IPR050204">
    <property type="entry name" value="AraC_XylS_family_regulators"/>
</dbReference>
<protein>
    <submittedName>
        <fullName evidence="6">Helix-turn-helix domain-containing protein</fullName>
    </submittedName>
</protein>
<dbReference type="GO" id="GO:0043565">
    <property type="term" value="F:sequence-specific DNA binding"/>
    <property type="evidence" value="ECO:0007669"/>
    <property type="project" value="InterPro"/>
</dbReference>
<dbReference type="GO" id="GO:0003700">
    <property type="term" value="F:DNA-binding transcription factor activity"/>
    <property type="evidence" value="ECO:0007669"/>
    <property type="project" value="InterPro"/>
</dbReference>
<keyword evidence="3" id="KW-0804">Transcription</keyword>
<evidence type="ECO:0000256" key="2">
    <source>
        <dbReference type="ARBA" id="ARBA00023125"/>
    </source>
</evidence>
<dbReference type="Pfam" id="PF20240">
    <property type="entry name" value="DUF6597"/>
    <property type="match status" value="1"/>
</dbReference>
<accession>A0A1H8T5D0</accession>
<dbReference type="PROSITE" id="PS01124">
    <property type="entry name" value="HTH_ARAC_FAMILY_2"/>
    <property type="match status" value="1"/>
</dbReference>
<reference evidence="7" key="1">
    <citation type="submission" date="2016-10" db="EMBL/GenBank/DDBJ databases">
        <authorList>
            <person name="Varghese N."/>
            <person name="Submissions S."/>
        </authorList>
    </citation>
    <scope>NUCLEOTIDE SEQUENCE [LARGE SCALE GENOMIC DNA]</scope>
    <source>
        <strain evidence="7">DSM 45413</strain>
    </source>
</reference>
<dbReference type="STRING" id="673521.SAMN05660991_02066"/>
<dbReference type="InterPro" id="IPR009057">
    <property type="entry name" value="Homeodomain-like_sf"/>
</dbReference>
<name>A0A1H8T5D0_9ACTN</name>
<keyword evidence="7" id="KW-1185">Reference proteome</keyword>
<keyword evidence="1" id="KW-0805">Transcription regulation</keyword>
<dbReference type="InterPro" id="IPR018060">
    <property type="entry name" value="HTH_AraC"/>
</dbReference>
<feature type="region of interest" description="Disordered" evidence="4">
    <location>
        <begin position="1"/>
        <end position="28"/>
    </location>
</feature>
<keyword evidence="2" id="KW-0238">DNA-binding</keyword>
<sequence length="278" mass="30113">MDVSGGNSSDGTGGDGGDGDGTRGILSPGAMPDVFRVDRLEPSADLDDLVAVHWRVAWDLPAGREHESLVLSYPAVNVSFEPDGAWVTGPVSGTYRRRLTGRVAVPAVRFRPAAFRSLVDRSVSSLRDRVVPAGELLPLPPAVVDGIRAAPDLAAARPLVEQWLRGLPRRRTDEQAKLDAAVELVERDRSLTRVDQLAERCGRSVRWLQRAFADAVGLPVKQVIRMARLREVAQRALTGDVDWAAVATDLGYTDQAHLVRDFTAAVGTPPARYARSAR</sequence>
<dbReference type="AlphaFoldDB" id="A0A1H8T5D0"/>
<dbReference type="EMBL" id="FOEE01000005">
    <property type="protein sequence ID" value="SEO85906.1"/>
    <property type="molecule type" value="Genomic_DNA"/>
</dbReference>
<feature type="compositionally biased region" description="Low complexity" evidence="4">
    <location>
        <begin position="1"/>
        <end position="10"/>
    </location>
</feature>
<gene>
    <name evidence="6" type="ORF">SAMN05660991_02066</name>
</gene>
<dbReference type="PANTHER" id="PTHR46796:SF15">
    <property type="entry name" value="BLL1074 PROTEIN"/>
    <property type="match status" value="1"/>
</dbReference>
<evidence type="ECO:0000313" key="7">
    <source>
        <dbReference type="Proteomes" id="UP000198960"/>
    </source>
</evidence>
<evidence type="ECO:0000256" key="1">
    <source>
        <dbReference type="ARBA" id="ARBA00023015"/>
    </source>
</evidence>
<evidence type="ECO:0000256" key="3">
    <source>
        <dbReference type="ARBA" id="ARBA00023163"/>
    </source>
</evidence>
<dbReference type="RefSeq" id="WP_091942731.1">
    <property type="nucleotide sequence ID" value="NZ_FOEE01000005.1"/>
</dbReference>
<dbReference type="Gene3D" id="1.10.10.60">
    <property type="entry name" value="Homeodomain-like"/>
    <property type="match status" value="1"/>
</dbReference>
<organism evidence="6 7">
    <name type="scientific">Trujillonella endophytica</name>
    <dbReference type="NCBI Taxonomy" id="673521"/>
    <lineage>
        <taxon>Bacteria</taxon>
        <taxon>Bacillati</taxon>
        <taxon>Actinomycetota</taxon>
        <taxon>Actinomycetes</taxon>
        <taxon>Geodermatophilales</taxon>
        <taxon>Geodermatophilaceae</taxon>
        <taxon>Trujillonella</taxon>
    </lineage>
</organism>
<dbReference type="PANTHER" id="PTHR46796">
    <property type="entry name" value="HTH-TYPE TRANSCRIPTIONAL ACTIVATOR RHAS-RELATED"/>
    <property type="match status" value="1"/>
</dbReference>
<evidence type="ECO:0000256" key="4">
    <source>
        <dbReference type="SAM" id="MobiDB-lite"/>
    </source>
</evidence>
<dbReference type="Pfam" id="PF12833">
    <property type="entry name" value="HTH_18"/>
    <property type="match status" value="1"/>
</dbReference>
<dbReference type="OrthoDB" id="2559672at2"/>
<evidence type="ECO:0000313" key="6">
    <source>
        <dbReference type="EMBL" id="SEO85906.1"/>
    </source>
</evidence>
<dbReference type="Proteomes" id="UP000198960">
    <property type="component" value="Unassembled WGS sequence"/>
</dbReference>
<evidence type="ECO:0000259" key="5">
    <source>
        <dbReference type="PROSITE" id="PS01124"/>
    </source>
</evidence>
<dbReference type="SMART" id="SM00342">
    <property type="entry name" value="HTH_ARAC"/>
    <property type="match status" value="1"/>
</dbReference>
<feature type="domain" description="HTH araC/xylS-type" evidence="5">
    <location>
        <begin position="179"/>
        <end position="276"/>
    </location>
</feature>